<evidence type="ECO:0000256" key="2">
    <source>
        <dbReference type="ARBA" id="ARBA00022490"/>
    </source>
</evidence>
<evidence type="ECO:0000256" key="1">
    <source>
        <dbReference type="ARBA" id="ARBA00010396"/>
    </source>
</evidence>
<dbReference type="Gene3D" id="3.40.50.150">
    <property type="entry name" value="Vaccinia Virus protein VP39"/>
    <property type="match status" value="1"/>
</dbReference>
<dbReference type="EC" id="2.1.1.199" evidence="7"/>
<dbReference type="GO" id="GO:0071424">
    <property type="term" value="F:rRNA (cytosine-N4-)-methyltransferase activity"/>
    <property type="evidence" value="ECO:0007669"/>
    <property type="project" value="UniProtKB-UniRule"/>
</dbReference>
<feature type="binding site" evidence="7">
    <location>
        <position position="56"/>
    </location>
    <ligand>
        <name>S-adenosyl-L-methionine</name>
        <dbReference type="ChEBI" id="CHEBI:59789"/>
    </ligand>
</feature>
<dbReference type="GO" id="GO:0005737">
    <property type="term" value="C:cytoplasm"/>
    <property type="evidence" value="ECO:0007669"/>
    <property type="project" value="UniProtKB-SubCell"/>
</dbReference>
<dbReference type="SUPFAM" id="SSF81799">
    <property type="entry name" value="Putative methyltransferase TM0872, insert domain"/>
    <property type="match status" value="1"/>
</dbReference>
<accession>A0A450S7J4</accession>
<name>A0A450S7J4_9GAMM</name>
<keyword evidence="2 7" id="KW-0963">Cytoplasm</keyword>
<gene>
    <name evidence="7" type="primary">rsmH</name>
    <name evidence="9" type="ORF">BECKFM1743A_GA0114220_100528</name>
    <name evidence="11" type="ORF">BECKFM1743B_GA0114221_100508</name>
    <name evidence="10" type="ORF">BECKFM1743C_GA0114222_103293</name>
</gene>
<evidence type="ECO:0000256" key="7">
    <source>
        <dbReference type="HAMAP-Rule" id="MF_01007"/>
    </source>
</evidence>
<dbReference type="Pfam" id="PF01795">
    <property type="entry name" value="Methyltransf_5"/>
    <property type="match status" value="1"/>
</dbReference>
<evidence type="ECO:0000256" key="3">
    <source>
        <dbReference type="ARBA" id="ARBA00022552"/>
    </source>
</evidence>
<dbReference type="PANTHER" id="PTHR11265">
    <property type="entry name" value="S-ADENOSYL-METHYLTRANSFERASE MRAW"/>
    <property type="match status" value="1"/>
</dbReference>
<keyword evidence="4 7" id="KW-0489">Methyltransferase</keyword>
<comment type="similarity">
    <text evidence="1 7">Belongs to the methyltransferase superfamily. RsmH family.</text>
</comment>
<dbReference type="NCBIfam" id="TIGR00006">
    <property type="entry name" value="16S rRNA (cytosine(1402)-N(4))-methyltransferase RsmH"/>
    <property type="match status" value="1"/>
</dbReference>
<comment type="subcellular location">
    <subcellularLocation>
        <location evidence="7">Cytoplasm</location>
    </subcellularLocation>
</comment>
<feature type="binding site" evidence="7">
    <location>
        <position position="117"/>
    </location>
    <ligand>
        <name>S-adenosyl-L-methionine</name>
        <dbReference type="ChEBI" id="CHEBI:59789"/>
    </ligand>
</feature>
<dbReference type="SUPFAM" id="SSF53335">
    <property type="entry name" value="S-adenosyl-L-methionine-dependent methyltransferases"/>
    <property type="match status" value="1"/>
</dbReference>
<dbReference type="EMBL" id="CAADFL010000050">
    <property type="protein sequence ID" value="VFK07766.1"/>
    <property type="molecule type" value="Genomic_DNA"/>
</dbReference>
<keyword evidence="3 7" id="KW-0698">rRNA processing</keyword>
<proteinExistence type="inferred from homology"/>
<feature type="binding site" evidence="7">
    <location>
        <position position="82"/>
    </location>
    <ligand>
        <name>S-adenosyl-L-methionine</name>
        <dbReference type="ChEBI" id="CHEBI:59789"/>
    </ligand>
</feature>
<dbReference type="InterPro" id="IPR029063">
    <property type="entry name" value="SAM-dependent_MTases_sf"/>
</dbReference>
<comment type="function">
    <text evidence="7">Specifically methylates the N4 position of cytidine in position 1402 (C1402) of 16S rRNA.</text>
</comment>
<keyword evidence="6 7" id="KW-0949">S-adenosyl-L-methionine</keyword>
<dbReference type="EMBL" id="CAADEZ010000052">
    <property type="protein sequence ID" value="VFJ47855.1"/>
    <property type="molecule type" value="Genomic_DNA"/>
</dbReference>
<evidence type="ECO:0000256" key="4">
    <source>
        <dbReference type="ARBA" id="ARBA00022603"/>
    </source>
</evidence>
<dbReference type="EMBL" id="CAADFA010000329">
    <property type="protein sequence ID" value="VFJ62896.1"/>
    <property type="molecule type" value="Genomic_DNA"/>
</dbReference>
<dbReference type="FunFam" id="1.10.150.170:FF:000001">
    <property type="entry name" value="Ribosomal RNA small subunit methyltransferase H"/>
    <property type="match status" value="1"/>
</dbReference>
<feature type="region of interest" description="Disordered" evidence="8">
    <location>
        <begin position="292"/>
        <end position="319"/>
    </location>
</feature>
<evidence type="ECO:0000256" key="8">
    <source>
        <dbReference type="SAM" id="MobiDB-lite"/>
    </source>
</evidence>
<sequence>MSFAYSCHIPVLLTQALAALAIRPGGIYVDCTFGRGGHSRELLACVGPTGRVFALDKDPEAVRAGEDIAARDPRFVIEKASFAKLADFTRTKWIVADECIFGRVDGVLFDLGISSPQLADPDRGFGFMTDGPLDMRMDPSTGLSAAQWLASASEGEIRDVLRIYGEERHARRIARAIVGERQRSPIETTGRLAGLVARISHSRERNKHPATRTFQAIRIHINQELDELKDTLEQVLGVLAPGGRFAIISFHSLEDRLVKRFIRTYSREIVPPRRLPVMPNATLPLLVTTQKRPVRPSTEEIAGNPRARSALLRTAQKRS</sequence>
<protein>
    <recommendedName>
        <fullName evidence="7">Ribosomal RNA small subunit methyltransferase H</fullName>
        <ecNumber evidence="7">2.1.1.199</ecNumber>
    </recommendedName>
    <alternativeName>
        <fullName evidence="7">16S rRNA m(4)C1402 methyltransferase</fullName>
    </alternativeName>
    <alternativeName>
        <fullName evidence="7">rRNA (cytosine-N(4)-)-methyltransferase RsmH</fullName>
    </alternativeName>
</protein>
<dbReference type="InterPro" id="IPR023397">
    <property type="entry name" value="SAM-dep_MeTrfase_MraW_recog"/>
</dbReference>
<dbReference type="InterPro" id="IPR002903">
    <property type="entry name" value="RsmH"/>
</dbReference>
<evidence type="ECO:0000313" key="10">
    <source>
        <dbReference type="EMBL" id="VFJ62896.1"/>
    </source>
</evidence>
<keyword evidence="5 7" id="KW-0808">Transferase</keyword>
<dbReference type="Gene3D" id="1.10.150.170">
    <property type="entry name" value="Putative methyltransferase TM0872, insert domain"/>
    <property type="match status" value="1"/>
</dbReference>
<evidence type="ECO:0000313" key="11">
    <source>
        <dbReference type="EMBL" id="VFK07766.1"/>
    </source>
</evidence>
<evidence type="ECO:0000256" key="5">
    <source>
        <dbReference type="ARBA" id="ARBA00022679"/>
    </source>
</evidence>
<evidence type="ECO:0000313" key="9">
    <source>
        <dbReference type="EMBL" id="VFJ47855.1"/>
    </source>
</evidence>
<comment type="catalytic activity">
    <reaction evidence="7">
        <text>cytidine(1402) in 16S rRNA + S-adenosyl-L-methionine = N(4)-methylcytidine(1402) in 16S rRNA + S-adenosyl-L-homocysteine + H(+)</text>
        <dbReference type="Rhea" id="RHEA:42928"/>
        <dbReference type="Rhea" id="RHEA-COMP:10286"/>
        <dbReference type="Rhea" id="RHEA-COMP:10287"/>
        <dbReference type="ChEBI" id="CHEBI:15378"/>
        <dbReference type="ChEBI" id="CHEBI:57856"/>
        <dbReference type="ChEBI" id="CHEBI:59789"/>
        <dbReference type="ChEBI" id="CHEBI:74506"/>
        <dbReference type="ChEBI" id="CHEBI:82748"/>
        <dbReference type="EC" id="2.1.1.199"/>
    </reaction>
</comment>
<dbReference type="PANTHER" id="PTHR11265:SF0">
    <property type="entry name" value="12S RRNA N4-METHYLCYTIDINE METHYLTRANSFERASE"/>
    <property type="match status" value="1"/>
</dbReference>
<dbReference type="HAMAP" id="MF_01007">
    <property type="entry name" value="16SrRNA_methyltr_H"/>
    <property type="match status" value="1"/>
</dbReference>
<dbReference type="PIRSF" id="PIRSF004486">
    <property type="entry name" value="MraW"/>
    <property type="match status" value="1"/>
</dbReference>
<feature type="binding site" evidence="7">
    <location>
        <position position="110"/>
    </location>
    <ligand>
        <name>S-adenosyl-L-methionine</name>
        <dbReference type="ChEBI" id="CHEBI:59789"/>
    </ligand>
</feature>
<dbReference type="GO" id="GO:0070475">
    <property type="term" value="P:rRNA base methylation"/>
    <property type="evidence" value="ECO:0007669"/>
    <property type="project" value="UniProtKB-UniRule"/>
</dbReference>
<organism evidence="9">
    <name type="scientific">Candidatus Kentrum sp. FM</name>
    <dbReference type="NCBI Taxonomy" id="2126340"/>
    <lineage>
        <taxon>Bacteria</taxon>
        <taxon>Pseudomonadati</taxon>
        <taxon>Pseudomonadota</taxon>
        <taxon>Gammaproteobacteria</taxon>
        <taxon>Candidatus Kentrum</taxon>
    </lineage>
</organism>
<reference evidence="9" key="1">
    <citation type="submission" date="2019-02" db="EMBL/GenBank/DDBJ databases">
        <authorList>
            <person name="Gruber-Vodicka R. H."/>
            <person name="Seah K. B. B."/>
        </authorList>
    </citation>
    <scope>NUCLEOTIDE SEQUENCE</scope>
    <source>
        <strain evidence="9">BECK_BZ163</strain>
        <strain evidence="11">BECK_BZ164</strain>
        <strain evidence="10">BECK_BZ165</strain>
    </source>
</reference>
<dbReference type="AlphaFoldDB" id="A0A450S7J4"/>
<evidence type="ECO:0000256" key="6">
    <source>
        <dbReference type="ARBA" id="ARBA00022691"/>
    </source>
</evidence>
<feature type="binding site" evidence="7">
    <location>
        <begin position="36"/>
        <end position="38"/>
    </location>
    <ligand>
        <name>S-adenosyl-L-methionine</name>
        <dbReference type="ChEBI" id="CHEBI:59789"/>
    </ligand>
</feature>